<comment type="caution">
    <text evidence="1">The sequence shown here is derived from an EMBL/GenBank/DDBJ whole genome shotgun (WGS) entry which is preliminary data.</text>
</comment>
<name>A0A168DNP1_9BACL</name>
<gene>
    <name evidence="1" type="ORF">PGLA_22750</name>
</gene>
<proteinExistence type="predicted"/>
<evidence type="ECO:0000313" key="1">
    <source>
        <dbReference type="EMBL" id="OAB34380.1"/>
    </source>
</evidence>
<dbReference type="RefSeq" id="WP_068537431.1">
    <property type="nucleotide sequence ID" value="NZ_LVJH01000068.1"/>
</dbReference>
<dbReference type="OrthoDB" id="2680596at2"/>
<protein>
    <submittedName>
        <fullName evidence="1">Uncharacterized protein</fullName>
    </submittedName>
</protein>
<dbReference type="STRING" id="494026.PGLA_22750"/>
<organism evidence="1 2">
    <name type="scientific">Paenibacillus glacialis</name>
    <dbReference type="NCBI Taxonomy" id="494026"/>
    <lineage>
        <taxon>Bacteria</taxon>
        <taxon>Bacillati</taxon>
        <taxon>Bacillota</taxon>
        <taxon>Bacilli</taxon>
        <taxon>Bacillales</taxon>
        <taxon>Paenibacillaceae</taxon>
        <taxon>Paenibacillus</taxon>
    </lineage>
</organism>
<accession>A0A168DNP1</accession>
<reference evidence="1 2" key="1">
    <citation type="submission" date="2016-03" db="EMBL/GenBank/DDBJ databases">
        <title>Draft genome sequence of Paenibacillus glacialis DSM 22343.</title>
        <authorList>
            <person name="Shin S.-K."/>
            <person name="Yi H."/>
        </authorList>
    </citation>
    <scope>NUCLEOTIDE SEQUENCE [LARGE SCALE GENOMIC DNA]</scope>
    <source>
        <strain evidence="1 2">DSM 22343</strain>
    </source>
</reference>
<dbReference type="AlphaFoldDB" id="A0A168DNP1"/>
<dbReference type="Proteomes" id="UP000076967">
    <property type="component" value="Unassembled WGS sequence"/>
</dbReference>
<sequence length="65" mass="7801">MSLEEYKYIWTENRKEYVLVKMKDGDYSIFNRMDKIALIIEDDDIYDAVINEMLKSKCEIVDSIL</sequence>
<evidence type="ECO:0000313" key="2">
    <source>
        <dbReference type="Proteomes" id="UP000076967"/>
    </source>
</evidence>
<dbReference type="EMBL" id="LVJH01000068">
    <property type="protein sequence ID" value="OAB34380.1"/>
    <property type="molecule type" value="Genomic_DNA"/>
</dbReference>
<keyword evidence="2" id="KW-1185">Reference proteome</keyword>